<sequence>MYKTKKIILCFALCVLIFSLCACGDKSSDNAAIYGETIAGLEDNELFAIVDTNASSPVLLVTSQVYDDGLGNQAALNCEVYYLVNKEVKNIGTIESMGTAYPIAYDETGIYAASGHDMQRFEIEESGALKLAEGIFEQFDDSGNATYTMDKGDETKVITEEEYYAVFEKYNDATIVSFSYGASDTGNASVVTNKELEASQGSITEDINVPEIVQQIASEFASKKTEAGQYSDWRIGLLELAYTYEDLNGKTFEVYQMDYECKSDNPPKVTLAGGMTMDENGWVRPEYANSTFLIFVRQGNELFYATTLVENDCAPGDDIFTNDLQIALEK</sequence>
<reference evidence="2" key="1">
    <citation type="journal article" date="2022" name="Clin. Infect. Dis.">
        <title>Association between Clostridium innocuum and antibiotic-associated diarrhea in adults and children: A cross-sectional study and comparative genomics analysis.</title>
        <authorList>
            <person name="Cherny K.E."/>
            <person name="Muscat E.B."/>
            <person name="Balaji A."/>
            <person name="Mukherjee J."/>
            <person name="Ozer E.A."/>
            <person name="Angarone M.P."/>
            <person name="Hauser A.R."/>
            <person name="Sichel J.S."/>
            <person name="Amponsah E."/>
            <person name="Kociolek L.K."/>
        </authorList>
    </citation>
    <scope>NUCLEOTIDE SEQUENCE</scope>
    <source>
        <strain evidence="2">NU1-AC-029v</strain>
    </source>
</reference>
<proteinExistence type="predicted"/>
<accession>A0AAP2UTL6</accession>
<evidence type="ECO:0000313" key="3">
    <source>
        <dbReference type="Proteomes" id="UP001203972"/>
    </source>
</evidence>
<name>A0AAP2UTL6_CLOIN</name>
<protein>
    <submittedName>
        <fullName evidence="2">Uncharacterized protein</fullName>
    </submittedName>
</protein>
<feature type="signal peptide" evidence="1">
    <location>
        <begin position="1"/>
        <end position="22"/>
    </location>
</feature>
<organism evidence="2 3">
    <name type="scientific">Clostridium innocuum</name>
    <dbReference type="NCBI Taxonomy" id="1522"/>
    <lineage>
        <taxon>Bacteria</taxon>
        <taxon>Bacillati</taxon>
        <taxon>Bacillota</taxon>
        <taxon>Clostridia</taxon>
        <taxon>Eubacteriales</taxon>
        <taxon>Clostridiaceae</taxon>
        <taxon>Clostridium</taxon>
    </lineage>
</organism>
<keyword evidence="1" id="KW-0732">Signal</keyword>
<evidence type="ECO:0000256" key="1">
    <source>
        <dbReference type="SAM" id="SignalP"/>
    </source>
</evidence>
<dbReference type="RefSeq" id="WP_216882003.1">
    <property type="nucleotide sequence ID" value="NZ_JAHPYH010000095.1"/>
</dbReference>
<evidence type="ECO:0000313" key="2">
    <source>
        <dbReference type="EMBL" id="MCR0235432.1"/>
    </source>
</evidence>
<dbReference type="AlphaFoldDB" id="A0AAP2UTL6"/>
<dbReference type="EMBL" id="JAKTMA010000068">
    <property type="protein sequence ID" value="MCR0235432.1"/>
    <property type="molecule type" value="Genomic_DNA"/>
</dbReference>
<gene>
    <name evidence="2" type="ORF">MKC95_21955</name>
</gene>
<dbReference type="PROSITE" id="PS51257">
    <property type="entry name" value="PROKAR_LIPOPROTEIN"/>
    <property type="match status" value="1"/>
</dbReference>
<feature type="chain" id="PRO_5042972070" evidence="1">
    <location>
        <begin position="23"/>
        <end position="330"/>
    </location>
</feature>
<dbReference type="Proteomes" id="UP001203972">
    <property type="component" value="Unassembled WGS sequence"/>
</dbReference>
<comment type="caution">
    <text evidence="2">The sequence shown here is derived from an EMBL/GenBank/DDBJ whole genome shotgun (WGS) entry which is preliminary data.</text>
</comment>